<dbReference type="RefSeq" id="WP_184883016.1">
    <property type="nucleotide sequence ID" value="NZ_BAAAHD010000030.1"/>
</dbReference>
<feature type="transmembrane region" description="Helical" evidence="2">
    <location>
        <begin position="599"/>
        <end position="622"/>
    </location>
</feature>
<reference evidence="4 7" key="1">
    <citation type="journal article" date="2019" name="Int. J. Syst. Evol. Microbiol.">
        <title>The Global Catalogue of Microorganisms (GCM) 10K type strain sequencing project: providing services to taxonomists for standard genome sequencing and annotation.</title>
        <authorList>
            <consortium name="The Broad Institute Genomics Platform"/>
            <consortium name="The Broad Institute Genome Sequencing Center for Infectious Disease"/>
            <person name="Wu L."/>
            <person name="Ma J."/>
        </authorList>
    </citation>
    <scope>NUCLEOTIDE SEQUENCE [LARGE SCALE GENOMIC DNA]</scope>
    <source>
        <strain evidence="4 7">JCM 10667</strain>
    </source>
</reference>
<name>A0A7W7IC92_9ACTN</name>
<keyword evidence="2" id="KW-0472">Membrane</keyword>
<dbReference type="InterPro" id="IPR027417">
    <property type="entry name" value="P-loop_NTPase"/>
</dbReference>
<dbReference type="Pfam" id="PF05729">
    <property type="entry name" value="NACHT"/>
    <property type="match status" value="1"/>
</dbReference>
<feature type="region of interest" description="Disordered" evidence="1">
    <location>
        <begin position="1"/>
        <end position="35"/>
    </location>
</feature>
<evidence type="ECO:0000313" key="4">
    <source>
        <dbReference type="EMBL" id="GAA0570365.1"/>
    </source>
</evidence>
<feature type="domain" description="NACHT" evidence="3">
    <location>
        <begin position="126"/>
        <end position="276"/>
    </location>
</feature>
<dbReference type="InterPro" id="IPR007111">
    <property type="entry name" value="NACHT_NTPase"/>
</dbReference>
<accession>A0A7W7IC92</accession>
<evidence type="ECO:0000313" key="5">
    <source>
        <dbReference type="EMBL" id="MBB4774388.1"/>
    </source>
</evidence>
<evidence type="ECO:0000256" key="1">
    <source>
        <dbReference type="SAM" id="MobiDB-lite"/>
    </source>
</evidence>
<keyword evidence="2" id="KW-0812">Transmembrane</keyword>
<feature type="transmembrane region" description="Helical" evidence="2">
    <location>
        <begin position="396"/>
        <end position="417"/>
    </location>
</feature>
<evidence type="ECO:0000313" key="6">
    <source>
        <dbReference type="Proteomes" id="UP000549343"/>
    </source>
</evidence>
<comment type="caution">
    <text evidence="5">The sequence shown here is derived from an EMBL/GenBank/DDBJ whole genome shotgun (WGS) entry which is preliminary data.</text>
</comment>
<dbReference type="SUPFAM" id="SSF52540">
    <property type="entry name" value="P-loop containing nucleoside triphosphate hydrolases"/>
    <property type="match status" value="1"/>
</dbReference>
<dbReference type="Proteomes" id="UP000549343">
    <property type="component" value="Unassembled WGS sequence"/>
</dbReference>
<sequence>MTDEEPGAEEPDDSPSGAGVHASGPRSASVGTNYGTVKTGDEWFLNVVPGTRLDHAAVQLASGIRARLEREIGRRKLHSPEPIRVRWSRTGRPVQARAEVLGLEQHGLRGDVTEISALIRTLPKRQAVVLGKPGSGKSVLALLLARDLLSEPRPDQPVPVLLSLSSWRPRITLRSWMVRRIAELQPELADRREFGRNAVARLVDAGRVMPVLDGLDELPRELHAHAIEAIEQTVGEGVPLLVTCRTTEYEESVKETGGYLTKAAVIELEPVEYTAAISFLDRSQPAGQHRWDPVFDHLRAAPESVLGRALSKPLMLDLARAAYRSPGTDPGELTKIGSQDRLESHLLERFVPTVYAEDPGCRYRPGKARRWLAFIARQMQAHDTVDFAWWQIESGITGLLGALVYGAVGGWFVARLWGADAGVVLGGLAALLVFAARRFARAGIGSLFLTDDAPRGLRSVLFRYLVLDVLLAGAVAALIGFGAWSWLRGEVRAPSDAVRDLSIALAAGVGCASLFNSPWGSYQVSRAWLGLTNQLPWRLMRFLDDAHDRGVLRQTGVVHQFRHIRLREELSGSLRKPGPYKGAADAVNWSTRSQLRRKILLFAMPPAVQLWTLSVGLVAIIFPTLFTADDAPLDYSSGDRPLERVEYVCADVGPDSYSPSCTEVRFLDWRLRTPHSVQRTDLKMAEPKGGTKPISAFAGRLEATGCAGASIEVTMIVQGMASRFVMAAGDADRAQERTRLPRPVEPVGVQASTTLRRLDQEPCETQLSWRFPGVHFDDWAGIRQRLEAESRGAS</sequence>
<dbReference type="Proteomes" id="UP001501427">
    <property type="component" value="Unassembled WGS sequence"/>
</dbReference>
<gene>
    <name evidence="5" type="ORF">F4557_002806</name>
    <name evidence="4" type="ORF">GCM10009546_36470</name>
</gene>
<dbReference type="EMBL" id="BAAAHD010000030">
    <property type="protein sequence ID" value="GAA0570365.1"/>
    <property type="molecule type" value="Genomic_DNA"/>
</dbReference>
<feature type="transmembrane region" description="Helical" evidence="2">
    <location>
        <begin position="423"/>
        <end position="440"/>
    </location>
</feature>
<reference evidence="4" key="3">
    <citation type="submission" date="2023-12" db="EMBL/GenBank/DDBJ databases">
        <authorList>
            <person name="Sun Q."/>
            <person name="Inoue M."/>
        </authorList>
    </citation>
    <scope>NUCLEOTIDE SEQUENCE</scope>
    <source>
        <strain evidence="4">JCM 10667</strain>
    </source>
</reference>
<evidence type="ECO:0000313" key="7">
    <source>
        <dbReference type="Proteomes" id="UP001501427"/>
    </source>
</evidence>
<reference evidence="5 6" key="2">
    <citation type="submission" date="2020-08" db="EMBL/GenBank/DDBJ databases">
        <title>Sequencing the genomes of 1000 actinobacteria strains.</title>
        <authorList>
            <person name="Klenk H.-P."/>
        </authorList>
    </citation>
    <scope>NUCLEOTIDE SEQUENCE [LARGE SCALE GENOMIC DNA]</scope>
    <source>
        <strain evidence="5 6">DSM 44772</strain>
    </source>
</reference>
<feature type="transmembrane region" description="Helical" evidence="2">
    <location>
        <begin position="461"/>
        <end position="481"/>
    </location>
</feature>
<evidence type="ECO:0000259" key="3">
    <source>
        <dbReference type="Pfam" id="PF05729"/>
    </source>
</evidence>
<proteinExistence type="predicted"/>
<keyword evidence="7" id="KW-1185">Reference proteome</keyword>
<feature type="compositionally biased region" description="Acidic residues" evidence="1">
    <location>
        <begin position="1"/>
        <end position="13"/>
    </location>
</feature>
<dbReference type="AlphaFoldDB" id="A0A7W7IC92"/>
<dbReference type="Gene3D" id="3.40.50.300">
    <property type="entry name" value="P-loop containing nucleotide triphosphate hydrolases"/>
    <property type="match status" value="1"/>
</dbReference>
<keyword evidence="2" id="KW-1133">Transmembrane helix</keyword>
<evidence type="ECO:0000256" key="2">
    <source>
        <dbReference type="SAM" id="Phobius"/>
    </source>
</evidence>
<organism evidence="5 6">
    <name type="scientific">Actinomadura livida</name>
    <dbReference type="NCBI Taxonomy" id="79909"/>
    <lineage>
        <taxon>Bacteria</taxon>
        <taxon>Bacillati</taxon>
        <taxon>Actinomycetota</taxon>
        <taxon>Actinomycetes</taxon>
        <taxon>Streptosporangiales</taxon>
        <taxon>Thermomonosporaceae</taxon>
        <taxon>Actinomadura</taxon>
    </lineage>
</organism>
<dbReference type="EMBL" id="JACHMV010000001">
    <property type="protein sequence ID" value="MBB4774388.1"/>
    <property type="molecule type" value="Genomic_DNA"/>
</dbReference>
<protein>
    <recommendedName>
        <fullName evidence="3">NACHT domain-containing protein</fullName>
    </recommendedName>
</protein>